<evidence type="ECO:0000256" key="8">
    <source>
        <dbReference type="PROSITE-ProRule" id="PRU00339"/>
    </source>
</evidence>
<keyword evidence="6" id="KW-0677">Repeat</keyword>
<feature type="domain" description="O-GlcNAc transferase C-terminal" evidence="10">
    <location>
        <begin position="734"/>
        <end position="912"/>
    </location>
</feature>
<dbReference type="SMART" id="SM00028">
    <property type="entry name" value="TPR"/>
    <property type="match status" value="9"/>
</dbReference>
<feature type="repeat" description="TPR" evidence="8">
    <location>
        <begin position="372"/>
        <end position="405"/>
    </location>
</feature>
<evidence type="ECO:0000256" key="4">
    <source>
        <dbReference type="ARBA" id="ARBA00022676"/>
    </source>
</evidence>
<feature type="repeat" description="TPR" evidence="8">
    <location>
        <begin position="263"/>
        <end position="296"/>
    </location>
</feature>
<feature type="region of interest" description="Disordered" evidence="9">
    <location>
        <begin position="1"/>
        <end position="39"/>
    </location>
</feature>
<sequence length="941" mass="100684">MTDIMKPSTEAAQRLAPGGNASACSPYSSANSSDTEDWPLPPRGMGIFNKAVEGLSINECGEQSSLEPASLDEVQTVETSSRASIEEGQALSSPADSLSPCASMFSLNASGKFSQEAEKVEQRLKLARLMLNRSKARDALGVIDQLSSHAQPTAGVLCLRGQCCSALGNNALAFACFSNALALEANHAETLMAAGALYKSCGLLPEALQSLEAAVKAQPKEPSYKQAMAVVLTDLGTKLKLNGRLEEGFEHYRRAIAACPAYAPAFYNIGVIHSERRDFAAAKQYYERALQAHPGYAEAHCNLGVIHKEEGRLEEAIASYERALAAAPEFNIVRNNLAVALTELGTRIKLSGDVVGGVALYERALTYNAKHAKALYNLGVACGEMGHVSRAMFLYELAIHFDPSCAEAWNNLGVLQRDLGNFESAFTCYQAALQLRPNFPQGLNNLAVIFTAQGRAQDALQMLQAAIAAAPDYAEAYNNLGVLQREVGAIKEAIASYEKCLELAPRSRNAGQNRLLALNYTHAGEDAFVCDAHAEWGDELQAATQQLPELGEEAIDWDPERCLTVGYVSPDLFTHSVSYFAEAPLTHHDTSRVRHIVYSCVPRPDAKTARLRGAVEAAGGAWRDVLALSEADLAALVRADGVDILVDLTGHTANNRLGAFAMRPAPIQATWIGYPNSTGLRSVDFRITDAEADPVDTQQTFTEQLLRMPGCFLCYTPAQDAPAVSQLPASANGFVTFGSFNNLAKITPQVMAVWASILHAVPSSRLLLKNKPFACASAKAHVLSQFAAAGIDTARVDLLPLAAANSDHLGTYAHMDISLDPFPYAGTTTTCESLYMGVPVVTLQGRCHAHNVGVSLLAVLGMRGGWVAASEDEYVRLAVQAAADVPGLAALRAGLRARVLGSPLCDGRAFTRGLEEQYRRLWRDCPARSTSSAGSPAAVPV</sequence>
<keyword evidence="4" id="KW-0328">Glycosyltransferase</keyword>
<feature type="repeat" description="TPR" evidence="8">
    <location>
        <begin position="474"/>
        <end position="507"/>
    </location>
</feature>
<dbReference type="InterPro" id="IPR029489">
    <property type="entry name" value="OGT/SEC/SPY_C"/>
</dbReference>
<evidence type="ECO:0000313" key="11">
    <source>
        <dbReference type="EMBL" id="CAK0734281.1"/>
    </source>
</evidence>
<keyword evidence="5" id="KW-0808">Transferase</keyword>
<dbReference type="PANTHER" id="PTHR44835">
    <property type="entry name" value="UDP-N-ACETYLGLUCOSAMINE--PEPTIDE N-ACETYLGLUCOSAMINYLTRANSFERASE SPINDLY-RELATED"/>
    <property type="match status" value="1"/>
</dbReference>
<protein>
    <recommendedName>
        <fullName evidence="3">protein O-GlcNAc transferase</fullName>
        <ecNumber evidence="3">2.4.1.255</ecNumber>
    </recommendedName>
</protein>
<name>A0AAV1HTP2_9CHLO</name>
<dbReference type="GO" id="GO:0097363">
    <property type="term" value="F:protein O-acetylglucosaminyltransferase activity"/>
    <property type="evidence" value="ECO:0007669"/>
    <property type="project" value="UniProtKB-EC"/>
</dbReference>
<dbReference type="Proteomes" id="UP001314263">
    <property type="component" value="Unassembled WGS sequence"/>
</dbReference>
<feature type="repeat" description="TPR" evidence="8">
    <location>
        <begin position="297"/>
        <end position="330"/>
    </location>
</feature>
<dbReference type="Pfam" id="PF13424">
    <property type="entry name" value="TPR_12"/>
    <property type="match status" value="1"/>
</dbReference>
<evidence type="ECO:0000313" key="12">
    <source>
        <dbReference type="Proteomes" id="UP001314263"/>
    </source>
</evidence>
<dbReference type="Pfam" id="PF13181">
    <property type="entry name" value="TPR_8"/>
    <property type="match status" value="1"/>
</dbReference>
<comment type="pathway">
    <text evidence="1">Protein modification; protein glycosylation.</text>
</comment>
<dbReference type="InterPro" id="IPR019734">
    <property type="entry name" value="TPR_rpt"/>
</dbReference>
<feature type="domain" description="O-GlcNAc transferase C-terminal" evidence="10">
    <location>
        <begin position="561"/>
        <end position="713"/>
    </location>
</feature>
<dbReference type="Pfam" id="PF00515">
    <property type="entry name" value="TPR_1"/>
    <property type="match status" value="1"/>
</dbReference>
<dbReference type="EC" id="2.4.1.255" evidence="3"/>
<evidence type="ECO:0000256" key="1">
    <source>
        <dbReference type="ARBA" id="ARBA00004922"/>
    </source>
</evidence>
<feature type="repeat" description="TPR" evidence="8">
    <location>
        <begin position="188"/>
        <end position="221"/>
    </location>
</feature>
<dbReference type="AlphaFoldDB" id="A0AAV1HTP2"/>
<organism evidence="11 12">
    <name type="scientific">Coccomyxa viridis</name>
    <dbReference type="NCBI Taxonomy" id="1274662"/>
    <lineage>
        <taxon>Eukaryota</taxon>
        <taxon>Viridiplantae</taxon>
        <taxon>Chlorophyta</taxon>
        <taxon>core chlorophytes</taxon>
        <taxon>Trebouxiophyceae</taxon>
        <taxon>Trebouxiophyceae incertae sedis</taxon>
        <taxon>Coccomyxaceae</taxon>
        <taxon>Coccomyxa</taxon>
    </lineage>
</organism>
<evidence type="ECO:0000256" key="7">
    <source>
        <dbReference type="ARBA" id="ARBA00022803"/>
    </source>
</evidence>
<comment type="similarity">
    <text evidence="2">Belongs to the glycosyltransferase 41 family. O-GlcNAc transferase subfamily.</text>
</comment>
<dbReference type="EMBL" id="CAUYUE010000001">
    <property type="protein sequence ID" value="CAK0734281.1"/>
    <property type="molecule type" value="Genomic_DNA"/>
</dbReference>
<dbReference type="PANTHER" id="PTHR44835:SF1">
    <property type="entry name" value="PROTEIN O-GLCNAC TRANSFERASE"/>
    <property type="match status" value="1"/>
</dbReference>
<feature type="compositionally biased region" description="Low complexity" evidence="9">
    <location>
        <begin position="21"/>
        <end position="33"/>
    </location>
</feature>
<evidence type="ECO:0000256" key="9">
    <source>
        <dbReference type="SAM" id="MobiDB-lite"/>
    </source>
</evidence>
<keyword evidence="7 8" id="KW-0802">TPR repeat</keyword>
<dbReference type="InterPro" id="IPR051939">
    <property type="entry name" value="Glycosyltr_41/O-GlcNAc_trsf"/>
</dbReference>
<evidence type="ECO:0000256" key="3">
    <source>
        <dbReference type="ARBA" id="ARBA00011970"/>
    </source>
</evidence>
<dbReference type="Gene3D" id="1.25.40.10">
    <property type="entry name" value="Tetratricopeptide repeat domain"/>
    <property type="match status" value="5"/>
</dbReference>
<reference evidence="11 12" key="1">
    <citation type="submission" date="2023-10" db="EMBL/GenBank/DDBJ databases">
        <authorList>
            <person name="Maclean D."/>
            <person name="Macfadyen A."/>
        </authorList>
    </citation>
    <scope>NUCLEOTIDE SEQUENCE [LARGE SCALE GENOMIC DNA]</scope>
</reference>
<dbReference type="PROSITE" id="PS50005">
    <property type="entry name" value="TPR"/>
    <property type="match status" value="6"/>
</dbReference>
<dbReference type="InterPro" id="IPR011990">
    <property type="entry name" value="TPR-like_helical_dom_sf"/>
</dbReference>
<dbReference type="PROSITE" id="PS50293">
    <property type="entry name" value="TPR_REGION"/>
    <property type="match status" value="4"/>
</dbReference>
<proteinExistence type="inferred from homology"/>
<dbReference type="SUPFAM" id="SSF48452">
    <property type="entry name" value="TPR-like"/>
    <property type="match status" value="2"/>
</dbReference>
<evidence type="ECO:0000259" key="10">
    <source>
        <dbReference type="Pfam" id="PF13844"/>
    </source>
</evidence>
<dbReference type="Pfam" id="PF13844">
    <property type="entry name" value="Glyco_transf_41"/>
    <property type="match status" value="2"/>
</dbReference>
<keyword evidence="12" id="KW-1185">Reference proteome</keyword>
<comment type="caution">
    <text evidence="11">The sequence shown here is derived from an EMBL/GenBank/DDBJ whole genome shotgun (WGS) entry which is preliminary data.</text>
</comment>
<dbReference type="Gene3D" id="3.40.50.11380">
    <property type="match status" value="1"/>
</dbReference>
<dbReference type="Gene3D" id="3.40.50.2000">
    <property type="entry name" value="Glycogen Phosphorylase B"/>
    <property type="match status" value="1"/>
</dbReference>
<evidence type="ECO:0000256" key="5">
    <source>
        <dbReference type="ARBA" id="ARBA00022679"/>
    </source>
</evidence>
<evidence type="ECO:0000256" key="2">
    <source>
        <dbReference type="ARBA" id="ARBA00005386"/>
    </source>
</evidence>
<feature type="repeat" description="TPR" evidence="8">
    <location>
        <begin position="406"/>
        <end position="439"/>
    </location>
</feature>
<dbReference type="Pfam" id="PF13432">
    <property type="entry name" value="TPR_16"/>
    <property type="match status" value="1"/>
</dbReference>
<evidence type="ECO:0000256" key="6">
    <source>
        <dbReference type="ARBA" id="ARBA00022737"/>
    </source>
</evidence>
<accession>A0AAV1HTP2</accession>
<gene>
    <name evidence="11" type="ORF">CVIRNUC_000409</name>
</gene>